<evidence type="ECO:0000313" key="2">
    <source>
        <dbReference type="Proteomes" id="UP000032300"/>
    </source>
</evidence>
<dbReference type="InterPro" id="IPR008928">
    <property type="entry name" value="6-hairpin_glycosidase_sf"/>
</dbReference>
<dbReference type="RefSeq" id="WP_044336066.1">
    <property type="nucleotide sequence ID" value="NZ_CP010836.1"/>
</dbReference>
<dbReference type="EMBL" id="CP010836">
    <property type="protein sequence ID" value="AJP74370.1"/>
    <property type="molecule type" value="Genomic_DNA"/>
</dbReference>
<dbReference type="Proteomes" id="UP000032300">
    <property type="component" value="Chromosome"/>
</dbReference>
<dbReference type="PANTHER" id="PTHR31047:SF0">
    <property type="entry name" value="MEIOTICALLY UP-REGULATED GENE 157 PROTEIN"/>
    <property type="match status" value="1"/>
</dbReference>
<organism evidence="1 2">
    <name type="scientific">Sphingomonas hengshuiensis</name>
    <dbReference type="NCBI Taxonomy" id="1609977"/>
    <lineage>
        <taxon>Bacteria</taxon>
        <taxon>Pseudomonadati</taxon>
        <taxon>Pseudomonadota</taxon>
        <taxon>Alphaproteobacteria</taxon>
        <taxon>Sphingomonadales</taxon>
        <taxon>Sphingomonadaceae</taxon>
        <taxon>Sphingomonas</taxon>
    </lineage>
</organism>
<sequence length="476" mass="52048">MTHICSNKTDRRAVLGGMIGMLAPLPSLARDARVSQRPVPAERRFTSAAVEAEIARVSARIGDPELAWLFANCYPNTLDTTVETGIVEGRPDTFLITGDIPCLWLRDSAAQVHGYLPLARRDPALRRLFHGLIARHARCILIDPYANAFTRDPGAATPLSWAKDDMTTMLPGVAERKWEVDSLCHVLRLAHGYWRATRDPAPFDALWAKAARTIVDTFRAQQRLDGPGPYRFQRAAESATDTLILEGQGAPTRKIGLIHSMFRPSDDACTYPFLIPANLFAVTALRWLAEIAHQACGDAALAAEAVALADQVTVALRAHGRIGAGPDAVWAYEVDGYGNTLFMDDANAPSLSSLAYLGCVPRDDALFRRTEARCWSDANPYFFRGPAGEGIGGPHVGLDMIWPMSLIVRGLSSDDDAVIRRCLQVLKTTHADTGFMHEAFAAADPAKFTRSWFAWANAMFGELIVDLAARRPALLA</sequence>
<reference evidence="1 2" key="2">
    <citation type="submission" date="2015-02" db="EMBL/GenBank/DDBJ databases">
        <title>The complete genome of Sphingomonas hengshuiensis sp. WHSC-8 isolated from soil of Hengshui Lake.</title>
        <authorList>
            <person name="Wei S."/>
            <person name="Guo J."/>
            <person name="Su C."/>
            <person name="Wu R."/>
            <person name="Zhang Z."/>
            <person name="Liang K."/>
            <person name="Li H."/>
            <person name="Wang T."/>
            <person name="Liu H."/>
            <person name="Zhang C."/>
            <person name="Li Z."/>
            <person name="Wang Q."/>
            <person name="Meng J."/>
        </authorList>
    </citation>
    <scope>NUCLEOTIDE SEQUENCE [LARGE SCALE GENOMIC DNA]</scope>
    <source>
        <strain evidence="1 2">WHSC-8</strain>
    </source>
</reference>
<gene>
    <name evidence="1" type="ORF">TS85_08300</name>
</gene>
<dbReference type="PIRSF" id="PIRSF028846">
    <property type="entry name" value="UCP028846"/>
    <property type="match status" value="1"/>
</dbReference>
<dbReference type="SMART" id="SM01149">
    <property type="entry name" value="DUF1237"/>
    <property type="match status" value="1"/>
</dbReference>
<reference evidence="1 2" key="1">
    <citation type="journal article" date="2015" name="Int. J. Syst. Evol. Microbiol.">
        <title>Sphingomonas hengshuiensis sp. nov., isolated from lake wetland.</title>
        <authorList>
            <person name="Wei S."/>
            <person name="Wang T."/>
            <person name="Liu H."/>
            <person name="Zhang C."/>
            <person name="Guo J."/>
            <person name="Wang Q."/>
            <person name="Liang K."/>
            <person name="Zhang Z."/>
        </authorList>
    </citation>
    <scope>NUCLEOTIDE SEQUENCE [LARGE SCALE GENOMIC DNA]</scope>
    <source>
        <strain evidence="1 2">WHSC-8</strain>
    </source>
</reference>
<dbReference type="GO" id="GO:0005975">
    <property type="term" value="P:carbohydrate metabolic process"/>
    <property type="evidence" value="ECO:0007669"/>
    <property type="project" value="InterPro"/>
</dbReference>
<name>A0A7U5BFN3_9SPHN</name>
<dbReference type="InterPro" id="IPR012341">
    <property type="entry name" value="6hp_glycosidase-like_sf"/>
</dbReference>
<dbReference type="OrthoDB" id="181472at2"/>
<evidence type="ECO:0000313" key="1">
    <source>
        <dbReference type="EMBL" id="AJP74370.1"/>
    </source>
</evidence>
<dbReference type="AlphaFoldDB" id="A0A7U5BFN3"/>
<protein>
    <submittedName>
        <fullName evidence="1">Tat pathway signal protein</fullName>
    </submittedName>
</protein>
<dbReference type="KEGG" id="sphi:TS85_08300"/>
<dbReference type="PANTHER" id="PTHR31047">
    <property type="entry name" value="MEIOTICALLY UP-REGULATED GENE 157 PROTEIN"/>
    <property type="match status" value="1"/>
</dbReference>
<dbReference type="Gene3D" id="1.50.10.10">
    <property type="match status" value="1"/>
</dbReference>
<dbReference type="InterPro" id="IPR008313">
    <property type="entry name" value="GH125"/>
</dbReference>
<keyword evidence="2" id="KW-1185">Reference proteome</keyword>
<dbReference type="SUPFAM" id="SSF48208">
    <property type="entry name" value="Six-hairpin glycosidases"/>
    <property type="match status" value="1"/>
</dbReference>
<accession>A0A7U5BFN3</accession>
<dbReference type="Pfam" id="PF06824">
    <property type="entry name" value="Glyco_hydro_125"/>
    <property type="match status" value="1"/>
</dbReference>
<proteinExistence type="predicted"/>